<protein>
    <submittedName>
        <fullName evidence="2">Uncharacterized protein</fullName>
    </submittedName>
</protein>
<sequence>LNEFKFLIKKFFICLASEFSNFQLQTHNAILAFCYFRRIDHFIITHLMELFLTAQRSSKEYRLTNTTLEFLRYKSISMEKFKNRSKKRCFGFICFLFMAMSVVSNCITNWTAFSPTISIETVDRIYLIGIPLNVQGETEAKKLRSLIDPI</sequence>
<comment type="caution">
    <text evidence="2">The sequence shown here is derived from an EMBL/GenBank/DDBJ whole genome shotgun (WGS) entry which is preliminary data.</text>
</comment>
<dbReference type="AlphaFoldDB" id="A0A0V1KE66"/>
<feature type="non-terminal residue" evidence="2">
    <location>
        <position position="1"/>
    </location>
</feature>
<organism evidence="2 3">
    <name type="scientific">Trichinella pseudospiralis</name>
    <name type="common">Parasitic roundworm</name>
    <dbReference type="NCBI Taxonomy" id="6337"/>
    <lineage>
        <taxon>Eukaryota</taxon>
        <taxon>Metazoa</taxon>
        <taxon>Ecdysozoa</taxon>
        <taxon>Nematoda</taxon>
        <taxon>Enoplea</taxon>
        <taxon>Dorylaimia</taxon>
        <taxon>Trichinellida</taxon>
        <taxon>Trichinellidae</taxon>
        <taxon>Trichinella</taxon>
    </lineage>
</organism>
<evidence type="ECO:0000313" key="3">
    <source>
        <dbReference type="Proteomes" id="UP000054826"/>
    </source>
</evidence>
<keyword evidence="1" id="KW-0472">Membrane</keyword>
<name>A0A0V1KE66_TRIPS</name>
<feature type="transmembrane region" description="Helical" evidence="1">
    <location>
        <begin position="89"/>
        <end position="110"/>
    </location>
</feature>
<dbReference type="EMBL" id="JYDV01000003">
    <property type="protein sequence ID" value="KRZ45490.1"/>
    <property type="molecule type" value="Genomic_DNA"/>
</dbReference>
<proteinExistence type="predicted"/>
<keyword evidence="1" id="KW-1133">Transmembrane helix</keyword>
<reference evidence="2 3" key="1">
    <citation type="submission" date="2015-01" db="EMBL/GenBank/DDBJ databases">
        <title>Evolution of Trichinella species and genotypes.</title>
        <authorList>
            <person name="Korhonen P.K."/>
            <person name="Edoardo P."/>
            <person name="Giuseppe L.R."/>
            <person name="Gasser R.B."/>
        </authorList>
    </citation>
    <scope>NUCLEOTIDE SEQUENCE [LARGE SCALE GENOMIC DNA]</scope>
    <source>
        <strain evidence="2">ISS176</strain>
    </source>
</reference>
<accession>A0A0V1KE66</accession>
<evidence type="ECO:0000313" key="2">
    <source>
        <dbReference type="EMBL" id="KRZ45490.1"/>
    </source>
</evidence>
<gene>
    <name evidence="2" type="ORF">T4C_276</name>
</gene>
<dbReference type="Proteomes" id="UP000054826">
    <property type="component" value="Unassembled WGS sequence"/>
</dbReference>
<evidence type="ECO:0000256" key="1">
    <source>
        <dbReference type="SAM" id="Phobius"/>
    </source>
</evidence>
<keyword evidence="1" id="KW-0812">Transmembrane</keyword>